<sequence>MFDTHIFLSKVNFVKISSNLNGFNFYILLTYFDILKYKFKLSKFLLQYNFVNKLFFEFFRIFILFLNLSIRLRDIIILGIVIIVGNIKFYGSDQCIFYRYKLSLNYWSSKPKILFCINET</sequence>
<feature type="transmembrane region" description="Helical" evidence="1">
    <location>
        <begin position="20"/>
        <end position="39"/>
    </location>
</feature>
<dbReference type="EnsemblMetazoa" id="SMAR015742-RA">
    <property type="protein sequence ID" value="SMAR015742-PA"/>
    <property type="gene ID" value="SMAR015742"/>
</dbReference>
<dbReference type="Proteomes" id="UP000014500">
    <property type="component" value="Unassembled WGS sequence"/>
</dbReference>
<proteinExistence type="predicted"/>
<dbReference type="AlphaFoldDB" id="T1JPG5"/>
<keyword evidence="3" id="KW-1185">Reference proteome</keyword>
<evidence type="ECO:0000313" key="2">
    <source>
        <dbReference type="EnsemblMetazoa" id="SMAR015742-PA"/>
    </source>
</evidence>
<keyword evidence="1" id="KW-0472">Membrane</keyword>
<dbReference type="EMBL" id="AFFK01010131">
    <property type="status" value="NOT_ANNOTATED_CDS"/>
    <property type="molecule type" value="Genomic_DNA"/>
</dbReference>
<feature type="transmembrane region" description="Helical" evidence="1">
    <location>
        <begin position="75"/>
        <end position="91"/>
    </location>
</feature>
<evidence type="ECO:0000313" key="3">
    <source>
        <dbReference type="Proteomes" id="UP000014500"/>
    </source>
</evidence>
<accession>T1JPG5</accession>
<name>T1JPG5_STRMM</name>
<reference evidence="2" key="2">
    <citation type="submission" date="2015-02" db="UniProtKB">
        <authorList>
            <consortium name="EnsemblMetazoa"/>
        </authorList>
    </citation>
    <scope>IDENTIFICATION</scope>
</reference>
<keyword evidence="1" id="KW-1133">Transmembrane helix</keyword>
<dbReference type="HOGENOM" id="CLU_2055646_0_0_1"/>
<keyword evidence="1" id="KW-0812">Transmembrane</keyword>
<organism evidence="2 3">
    <name type="scientific">Strigamia maritima</name>
    <name type="common">European centipede</name>
    <name type="synonym">Geophilus maritimus</name>
    <dbReference type="NCBI Taxonomy" id="126957"/>
    <lineage>
        <taxon>Eukaryota</taxon>
        <taxon>Metazoa</taxon>
        <taxon>Ecdysozoa</taxon>
        <taxon>Arthropoda</taxon>
        <taxon>Myriapoda</taxon>
        <taxon>Chilopoda</taxon>
        <taxon>Pleurostigmophora</taxon>
        <taxon>Geophilomorpha</taxon>
        <taxon>Linotaeniidae</taxon>
        <taxon>Strigamia</taxon>
    </lineage>
</organism>
<reference evidence="3" key="1">
    <citation type="submission" date="2011-05" db="EMBL/GenBank/DDBJ databases">
        <authorList>
            <person name="Richards S.R."/>
            <person name="Qu J."/>
            <person name="Jiang H."/>
            <person name="Jhangiani S.N."/>
            <person name="Agravi P."/>
            <person name="Goodspeed R."/>
            <person name="Gross S."/>
            <person name="Mandapat C."/>
            <person name="Jackson L."/>
            <person name="Mathew T."/>
            <person name="Pu L."/>
            <person name="Thornton R."/>
            <person name="Saada N."/>
            <person name="Wilczek-Boney K.B."/>
            <person name="Lee S."/>
            <person name="Kovar C."/>
            <person name="Wu Y."/>
            <person name="Scherer S.E."/>
            <person name="Worley K.C."/>
            <person name="Muzny D.M."/>
            <person name="Gibbs R."/>
        </authorList>
    </citation>
    <scope>NUCLEOTIDE SEQUENCE</scope>
    <source>
        <strain evidence="3">Brora</strain>
    </source>
</reference>
<protein>
    <submittedName>
        <fullName evidence="2">Uncharacterized protein</fullName>
    </submittedName>
</protein>
<evidence type="ECO:0000256" key="1">
    <source>
        <dbReference type="SAM" id="Phobius"/>
    </source>
</evidence>